<feature type="domain" description="Ketoreductase" evidence="4">
    <location>
        <begin position="6"/>
        <end position="185"/>
    </location>
</feature>
<gene>
    <name evidence="5" type="ORF">HC031_14275</name>
</gene>
<dbReference type="PROSITE" id="PS00061">
    <property type="entry name" value="ADH_SHORT"/>
    <property type="match status" value="1"/>
</dbReference>
<comment type="caution">
    <text evidence="5">The sequence shown here is derived from an EMBL/GenBank/DDBJ whole genome shotgun (WGS) entry which is preliminary data.</text>
</comment>
<protein>
    <submittedName>
        <fullName evidence="5">SDR family NAD(P)-dependent oxidoreductase</fullName>
    </submittedName>
</protein>
<sequence length="235" mass="24050">MEIAGKVVLVTGASSGIGAATARLAAEAGARLVLAARRTDRIEALAKELPDAVAVTTDVTDPDQVRRAVRAGLDAYGRIDVLVNNAGQGLHLPLEQVAADDFRAIIELNVVAPLVVMQAVIPVMRAEGGGSIVNVSSGTTRGVLPGVGAYAATKAGLNMLSAVARQELADDGIVVSTVYPFITATEFHDVLRAGRLANGSGRPPAQSAEEVAAAILGLLRSGDEEAVLVLPGFGR</sequence>
<evidence type="ECO:0000256" key="3">
    <source>
        <dbReference type="RuleBase" id="RU000363"/>
    </source>
</evidence>
<evidence type="ECO:0000256" key="2">
    <source>
        <dbReference type="ARBA" id="ARBA00023002"/>
    </source>
</evidence>
<evidence type="ECO:0000313" key="6">
    <source>
        <dbReference type="Proteomes" id="UP000722989"/>
    </source>
</evidence>
<dbReference type="SUPFAM" id="SSF51735">
    <property type="entry name" value="NAD(P)-binding Rossmann-fold domains"/>
    <property type="match status" value="1"/>
</dbReference>
<name>A0ABX0Y084_9ACTN</name>
<proteinExistence type="inferred from homology"/>
<dbReference type="Pfam" id="PF00106">
    <property type="entry name" value="adh_short"/>
    <property type="match status" value="1"/>
</dbReference>
<dbReference type="EMBL" id="JAATVY010000008">
    <property type="protein sequence ID" value="NJC70872.1"/>
    <property type="molecule type" value="Genomic_DNA"/>
</dbReference>
<evidence type="ECO:0000259" key="4">
    <source>
        <dbReference type="SMART" id="SM00822"/>
    </source>
</evidence>
<organism evidence="5 6">
    <name type="scientific">Planosporangium thailandense</name>
    <dbReference type="NCBI Taxonomy" id="765197"/>
    <lineage>
        <taxon>Bacteria</taxon>
        <taxon>Bacillati</taxon>
        <taxon>Actinomycetota</taxon>
        <taxon>Actinomycetes</taxon>
        <taxon>Micromonosporales</taxon>
        <taxon>Micromonosporaceae</taxon>
        <taxon>Planosporangium</taxon>
    </lineage>
</organism>
<dbReference type="InterPro" id="IPR057326">
    <property type="entry name" value="KR_dom"/>
</dbReference>
<keyword evidence="6" id="KW-1185">Reference proteome</keyword>
<keyword evidence="2" id="KW-0560">Oxidoreductase</keyword>
<dbReference type="PANTHER" id="PTHR44196:SF1">
    <property type="entry name" value="DEHYDROGENASE_REDUCTASE SDR FAMILY MEMBER 7B"/>
    <property type="match status" value="1"/>
</dbReference>
<dbReference type="PANTHER" id="PTHR44196">
    <property type="entry name" value="DEHYDROGENASE/REDUCTASE SDR FAMILY MEMBER 7B"/>
    <property type="match status" value="1"/>
</dbReference>
<dbReference type="InterPro" id="IPR036291">
    <property type="entry name" value="NAD(P)-bd_dom_sf"/>
</dbReference>
<dbReference type="InterPro" id="IPR020904">
    <property type="entry name" value="Sc_DH/Rdtase_CS"/>
</dbReference>
<dbReference type="InterPro" id="IPR002347">
    <property type="entry name" value="SDR_fam"/>
</dbReference>
<reference evidence="5 6" key="1">
    <citation type="submission" date="2020-03" db="EMBL/GenBank/DDBJ databases">
        <title>WGS of the type strain of Planosporangium spp.</title>
        <authorList>
            <person name="Thawai C."/>
        </authorList>
    </citation>
    <scope>NUCLEOTIDE SEQUENCE [LARGE SCALE GENOMIC DNA]</scope>
    <source>
        <strain evidence="5 6">TBRC 5610</strain>
    </source>
</reference>
<evidence type="ECO:0000313" key="5">
    <source>
        <dbReference type="EMBL" id="NJC70872.1"/>
    </source>
</evidence>
<dbReference type="Proteomes" id="UP000722989">
    <property type="component" value="Unassembled WGS sequence"/>
</dbReference>
<evidence type="ECO:0000256" key="1">
    <source>
        <dbReference type="ARBA" id="ARBA00006484"/>
    </source>
</evidence>
<accession>A0ABX0Y084</accession>
<dbReference type="PRINTS" id="PR00081">
    <property type="entry name" value="GDHRDH"/>
</dbReference>
<dbReference type="PRINTS" id="PR00080">
    <property type="entry name" value="SDRFAMILY"/>
</dbReference>
<dbReference type="CDD" id="cd05233">
    <property type="entry name" value="SDR_c"/>
    <property type="match status" value="1"/>
</dbReference>
<dbReference type="Gene3D" id="3.40.50.720">
    <property type="entry name" value="NAD(P)-binding Rossmann-like Domain"/>
    <property type="match status" value="1"/>
</dbReference>
<dbReference type="SMART" id="SM00822">
    <property type="entry name" value="PKS_KR"/>
    <property type="match status" value="1"/>
</dbReference>
<comment type="similarity">
    <text evidence="1 3">Belongs to the short-chain dehydrogenases/reductases (SDR) family.</text>
</comment>